<keyword evidence="1" id="KW-0175">Coiled coil</keyword>
<comment type="caution">
    <text evidence="2">The sequence shown here is derived from an EMBL/GenBank/DDBJ whole genome shotgun (WGS) entry which is preliminary data.</text>
</comment>
<gene>
    <name evidence="2" type="ORF">Tci_690552</name>
</gene>
<dbReference type="EMBL" id="BKCJ010570671">
    <property type="protein sequence ID" value="GFB18581.1"/>
    <property type="molecule type" value="Genomic_DNA"/>
</dbReference>
<name>A0A699L321_TANCI</name>
<evidence type="ECO:0000256" key="1">
    <source>
        <dbReference type="SAM" id="Coils"/>
    </source>
</evidence>
<dbReference type="AlphaFoldDB" id="A0A699L321"/>
<sequence>MILLRWFEMILQADIKEQSSPGKSVSENSDLVVELEKVKKKMKSMETTLLGAARQAQEQQTPMSLITAHFQVINEASSSSTSSPAASIVQRNLPSSPSIWSDYLVGD</sequence>
<accession>A0A699L321</accession>
<proteinExistence type="predicted"/>
<reference evidence="2" key="1">
    <citation type="journal article" date="2019" name="Sci. Rep.">
        <title>Draft genome of Tanacetum cinerariifolium, the natural source of mosquito coil.</title>
        <authorList>
            <person name="Yamashiro T."/>
            <person name="Shiraishi A."/>
            <person name="Satake H."/>
            <person name="Nakayama K."/>
        </authorList>
    </citation>
    <scope>NUCLEOTIDE SEQUENCE</scope>
</reference>
<feature type="coiled-coil region" evidence="1">
    <location>
        <begin position="28"/>
        <end position="55"/>
    </location>
</feature>
<organism evidence="2">
    <name type="scientific">Tanacetum cinerariifolium</name>
    <name type="common">Dalmatian daisy</name>
    <name type="synonym">Chrysanthemum cinerariifolium</name>
    <dbReference type="NCBI Taxonomy" id="118510"/>
    <lineage>
        <taxon>Eukaryota</taxon>
        <taxon>Viridiplantae</taxon>
        <taxon>Streptophyta</taxon>
        <taxon>Embryophyta</taxon>
        <taxon>Tracheophyta</taxon>
        <taxon>Spermatophyta</taxon>
        <taxon>Magnoliopsida</taxon>
        <taxon>eudicotyledons</taxon>
        <taxon>Gunneridae</taxon>
        <taxon>Pentapetalae</taxon>
        <taxon>asterids</taxon>
        <taxon>campanulids</taxon>
        <taxon>Asterales</taxon>
        <taxon>Asteraceae</taxon>
        <taxon>Asteroideae</taxon>
        <taxon>Anthemideae</taxon>
        <taxon>Anthemidinae</taxon>
        <taxon>Tanacetum</taxon>
    </lineage>
</organism>
<protein>
    <submittedName>
        <fullName evidence="2">Golgin candidate 5</fullName>
    </submittedName>
</protein>
<evidence type="ECO:0000313" key="2">
    <source>
        <dbReference type="EMBL" id="GFB18581.1"/>
    </source>
</evidence>